<name>A0A7W7M8F7_9ACTN</name>
<keyword evidence="1" id="KW-0472">Membrane</keyword>
<reference evidence="2 3" key="1">
    <citation type="submission" date="2020-08" db="EMBL/GenBank/DDBJ databases">
        <title>Sequencing the genomes of 1000 actinobacteria strains.</title>
        <authorList>
            <person name="Klenk H.-P."/>
        </authorList>
    </citation>
    <scope>NUCLEOTIDE SEQUENCE [LARGE SCALE GENOMIC DNA]</scope>
    <source>
        <strain evidence="2 3">DSM 45809</strain>
    </source>
</reference>
<organism evidence="2 3">
    <name type="scientific">Actinoplanes octamycinicus</name>
    <dbReference type="NCBI Taxonomy" id="135948"/>
    <lineage>
        <taxon>Bacteria</taxon>
        <taxon>Bacillati</taxon>
        <taxon>Actinomycetota</taxon>
        <taxon>Actinomycetes</taxon>
        <taxon>Micromonosporales</taxon>
        <taxon>Micromonosporaceae</taxon>
        <taxon>Actinoplanes</taxon>
    </lineage>
</organism>
<feature type="transmembrane region" description="Helical" evidence="1">
    <location>
        <begin position="55"/>
        <end position="77"/>
    </location>
</feature>
<comment type="caution">
    <text evidence="2">The sequence shown here is derived from an EMBL/GenBank/DDBJ whole genome shotgun (WGS) entry which is preliminary data.</text>
</comment>
<protein>
    <submittedName>
        <fullName evidence="2">Uncharacterized protein</fullName>
    </submittedName>
</protein>
<evidence type="ECO:0000256" key="1">
    <source>
        <dbReference type="SAM" id="Phobius"/>
    </source>
</evidence>
<gene>
    <name evidence="2" type="ORF">BJY16_004356</name>
</gene>
<keyword evidence="3" id="KW-1185">Reference proteome</keyword>
<accession>A0A7W7M8F7</accession>
<evidence type="ECO:0000313" key="3">
    <source>
        <dbReference type="Proteomes" id="UP000546162"/>
    </source>
</evidence>
<dbReference type="AlphaFoldDB" id="A0A7W7M8F7"/>
<keyword evidence="1" id="KW-0812">Transmembrane</keyword>
<keyword evidence="1" id="KW-1133">Transmembrane helix</keyword>
<evidence type="ECO:0000313" key="2">
    <source>
        <dbReference type="EMBL" id="MBB4740897.1"/>
    </source>
</evidence>
<sequence length="80" mass="8612">MEPVRRHLVAIDRHRPAVRAAVHRHLVAIPRGRLDPEPTLVLEPGAPEPPATRSVLAVLASFALLSLLCCGAVVSVLRVT</sequence>
<dbReference type="Proteomes" id="UP000546162">
    <property type="component" value="Unassembled WGS sequence"/>
</dbReference>
<proteinExistence type="predicted"/>
<dbReference type="EMBL" id="JACHNB010000001">
    <property type="protein sequence ID" value="MBB4740897.1"/>
    <property type="molecule type" value="Genomic_DNA"/>
</dbReference>
<dbReference type="RefSeq" id="WP_185041446.1">
    <property type="nucleotide sequence ID" value="NZ_BAABFG010000005.1"/>
</dbReference>